<organism evidence="2 3">
    <name type="scientific">Mytilus edulis</name>
    <name type="common">Blue mussel</name>
    <dbReference type="NCBI Taxonomy" id="6550"/>
    <lineage>
        <taxon>Eukaryota</taxon>
        <taxon>Metazoa</taxon>
        <taxon>Spiralia</taxon>
        <taxon>Lophotrochozoa</taxon>
        <taxon>Mollusca</taxon>
        <taxon>Bivalvia</taxon>
        <taxon>Autobranchia</taxon>
        <taxon>Pteriomorphia</taxon>
        <taxon>Mytilida</taxon>
        <taxon>Mytiloidea</taxon>
        <taxon>Mytilidae</taxon>
        <taxon>Mytilinae</taxon>
        <taxon>Mytilus</taxon>
    </lineage>
</organism>
<accession>A0A8S3VCB1</accession>
<evidence type="ECO:0000259" key="1">
    <source>
        <dbReference type="Pfam" id="PF04970"/>
    </source>
</evidence>
<protein>
    <recommendedName>
        <fullName evidence="1">LRAT domain-containing protein</fullName>
    </recommendedName>
</protein>
<evidence type="ECO:0000313" key="3">
    <source>
        <dbReference type="Proteomes" id="UP000683360"/>
    </source>
</evidence>
<dbReference type="OrthoDB" id="10363312at2759"/>
<dbReference type="Pfam" id="PF04970">
    <property type="entry name" value="LRAT"/>
    <property type="match status" value="1"/>
</dbReference>
<dbReference type="EMBL" id="CAJPWZ010003243">
    <property type="protein sequence ID" value="CAG2254377.1"/>
    <property type="molecule type" value="Genomic_DNA"/>
</dbReference>
<feature type="domain" description="LRAT" evidence="1">
    <location>
        <begin position="126"/>
        <end position="248"/>
    </location>
</feature>
<dbReference type="Gene3D" id="3.90.1720.10">
    <property type="entry name" value="endopeptidase domain like (from Nostoc punctiforme)"/>
    <property type="match status" value="1"/>
</dbReference>
<reference evidence="2" key="1">
    <citation type="submission" date="2021-03" db="EMBL/GenBank/DDBJ databases">
        <authorList>
            <person name="Bekaert M."/>
        </authorList>
    </citation>
    <scope>NUCLEOTIDE SEQUENCE</scope>
</reference>
<proteinExistence type="predicted"/>
<dbReference type="AlphaFoldDB" id="A0A8S3VCB1"/>
<comment type="caution">
    <text evidence="2">The sequence shown here is derived from an EMBL/GenBank/DDBJ whole genome shotgun (WGS) entry which is preliminary data.</text>
</comment>
<gene>
    <name evidence="2" type="ORF">MEDL_65863</name>
</gene>
<sequence>MASFQRILPTSSTFQQHGDESSFFTNMLSRFQGKENELHRVLQIEKSNLSVDEKIRNDIDISQSELVSLTNEVLDSDDFVQQLEQNDISEIKNLGQRKNEVDDFLETLGTTCEECMTYEKVDLIPQIKPGDHIRFHNYKGGINVYNHHAIVTDVQAKENQRVGQMTLIHYQGDFTQKFTVLRDTKEYNTKTVEIDIVRYHRRPFKPEQIVERANKMADKFENNEHAESYNVFENNCEDKSNEIVTGSKHSNQVSSVANYLKCTISWLLKLFF</sequence>
<dbReference type="Proteomes" id="UP000683360">
    <property type="component" value="Unassembled WGS sequence"/>
</dbReference>
<name>A0A8S3VCB1_MYTED</name>
<keyword evidence="3" id="KW-1185">Reference proteome</keyword>
<dbReference type="InterPro" id="IPR007053">
    <property type="entry name" value="LRAT_dom"/>
</dbReference>
<evidence type="ECO:0000313" key="2">
    <source>
        <dbReference type="EMBL" id="CAG2254377.1"/>
    </source>
</evidence>